<dbReference type="InterPro" id="IPR051709">
    <property type="entry name" value="Ub-ligase/GTPase-reg"/>
</dbReference>
<evidence type="ECO:0000256" key="1">
    <source>
        <dbReference type="ARBA" id="ARBA00004496"/>
    </source>
</evidence>
<feature type="active site" description="Glycyl thioester intermediate" evidence="6">
    <location>
        <position position="1264"/>
    </location>
</feature>
<feature type="domain" description="HECT" evidence="9">
    <location>
        <begin position="968"/>
        <end position="1296"/>
    </location>
</feature>
<dbReference type="InterPro" id="IPR058923">
    <property type="entry name" value="RCC1-like_dom"/>
</dbReference>
<feature type="repeat" description="RCC1" evidence="7">
    <location>
        <begin position="50"/>
        <end position="108"/>
    </location>
</feature>
<dbReference type="PANTHER" id="PTHR45622">
    <property type="entry name" value="UBIQUITIN-PROTEIN LIGASE E3A-RELATED"/>
    <property type="match status" value="1"/>
</dbReference>
<dbReference type="Pfam" id="PF25390">
    <property type="entry name" value="WD40_RLD"/>
    <property type="match status" value="1"/>
</dbReference>
<feature type="repeat" description="RCC1" evidence="7">
    <location>
        <begin position="262"/>
        <end position="339"/>
    </location>
</feature>
<dbReference type="FunFam" id="3.30.2410.10:FF:000003">
    <property type="entry name" value="probable E3 ubiquitin-protein ligase HERC4 isoform X1"/>
    <property type="match status" value="1"/>
</dbReference>
<evidence type="ECO:0000256" key="6">
    <source>
        <dbReference type="PROSITE-ProRule" id="PRU00104"/>
    </source>
</evidence>
<dbReference type="Proteomes" id="UP000887562">
    <property type="component" value="Unplaced"/>
</dbReference>
<proteinExistence type="predicted"/>
<dbReference type="Gene3D" id="3.90.1750.10">
    <property type="entry name" value="Hect, E3 ligase catalytic domains"/>
    <property type="match status" value="1"/>
</dbReference>
<dbReference type="Pfam" id="PF00632">
    <property type="entry name" value="HECT"/>
    <property type="match status" value="1"/>
</dbReference>
<dbReference type="CDD" id="cd00078">
    <property type="entry name" value="HECTc"/>
    <property type="match status" value="1"/>
</dbReference>
<dbReference type="PANTHER" id="PTHR45622:SF76">
    <property type="entry name" value="HECT AND RLD DOMAIN CONTAINING E3 UBIQUITIN LIGASE 4, ISOFORM C"/>
    <property type="match status" value="1"/>
</dbReference>
<dbReference type="WBParaSite" id="maker-E.canG7_contigs_3140-snap-gene-0.16-mRNA-1">
    <property type="protein sequence ID" value="maker-E.canG7_contigs_3140-snap-gene-0.16-mRNA-1"/>
    <property type="gene ID" value="EcG7_02194"/>
</dbReference>
<dbReference type="SMART" id="SM00119">
    <property type="entry name" value="HECTc"/>
    <property type="match status" value="1"/>
</dbReference>
<feature type="repeat" description="RCC1" evidence="7">
    <location>
        <begin position="109"/>
        <end position="157"/>
    </location>
</feature>
<evidence type="ECO:0000256" key="2">
    <source>
        <dbReference type="ARBA" id="ARBA00022490"/>
    </source>
</evidence>
<evidence type="ECO:0000259" key="9">
    <source>
        <dbReference type="PROSITE" id="PS50237"/>
    </source>
</evidence>
<evidence type="ECO:0000313" key="11">
    <source>
        <dbReference type="WBParaSite" id="maker-E.canG7_contigs_3140-snap-gene-0.16-mRNA-1"/>
    </source>
</evidence>
<evidence type="ECO:0000313" key="10">
    <source>
        <dbReference type="Proteomes" id="UP000887562"/>
    </source>
</evidence>
<keyword evidence="2" id="KW-0963">Cytoplasm</keyword>
<evidence type="ECO:0000256" key="4">
    <source>
        <dbReference type="ARBA" id="ARBA00022737"/>
    </source>
</evidence>
<reference evidence="11" key="1">
    <citation type="submission" date="2022-11" db="UniProtKB">
        <authorList>
            <consortium name="WormBaseParasite"/>
        </authorList>
    </citation>
    <scope>IDENTIFICATION</scope>
</reference>
<feature type="repeat" description="RCC1" evidence="7">
    <location>
        <begin position="340"/>
        <end position="392"/>
    </location>
</feature>
<dbReference type="Gene3D" id="2.130.10.30">
    <property type="entry name" value="Regulator of chromosome condensation 1/beta-lactamase-inhibitor protein II"/>
    <property type="match status" value="2"/>
</dbReference>
<dbReference type="PROSITE" id="PS00626">
    <property type="entry name" value="RCC1_2"/>
    <property type="match status" value="2"/>
</dbReference>
<accession>A0A915EWU3</accession>
<feature type="repeat" description="RCC1" evidence="7">
    <location>
        <begin position="158"/>
        <end position="207"/>
    </location>
</feature>
<dbReference type="PROSITE" id="PS50237">
    <property type="entry name" value="HECT"/>
    <property type="match status" value="1"/>
</dbReference>
<comment type="subcellular location">
    <subcellularLocation>
        <location evidence="1">Cytoplasm</location>
    </subcellularLocation>
</comment>
<dbReference type="InterPro" id="IPR000569">
    <property type="entry name" value="HECT_dom"/>
</dbReference>
<name>A0A915EWU3_9CEST</name>
<dbReference type="GO" id="GO:0005737">
    <property type="term" value="C:cytoplasm"/>
    <property type="evidence" value="ECO:0007669"/>
    <property type="project" value="UniProtKB-SubCell"/>
</dbReference>
<keyword evidence="5 6" id="KW-0833">Ubl conjugation pathway</keyword>
<feature type="region of interest" description="Disordered" evidence="8">
    <location>
        <begin position="276"/>
        <end position="304"/>
    </location>
</feature>
<evidence type="ECO:0000256" key="3">
    <source>
        <dbReference type="ARBA" id="ARBA00022679"/>
    </source>
</evidence>
<dbReference type="PROSITE" id="PS50012">
    <property type="entry name" value="RCC1_3"/>
    <property type="match status" value="7"/>
</dbReference>
<dbReference type="GO" id="GO:0004842">
    <property type="term" value="F:ubiquitin-protein transferase activity"/>
    <property type="evidence" value="ECO:0007669"/>
    <property type="project" value="InterPro"/>
</dbReference>
<dbReference type="Pfam" id="PF00415">
    <property type="entry name" value="RCC1"/>
    <property type="match status" value="1"/>
</dbReference>
<keyword evidence="10" id="KW-1185">Reference proteome</keyword>
<evidence type="ECO:0000256" key="5">
    <source>
        <dbReference type="ARBA" id="ARBA00022786"/>
    </source>
</evidence>
<organism evidence="10 11">
    <name type="scientific">Echinococcus canadensis</name>
    <dbReference type="NCBI Taxonomy" id="519352"/>
    <lineage>
        <taxon>Eukaryota</taxon>
        <taxon>Metazoa</taxon>
        <taxon>Spiralia</taxon>
        <taxon>Lophotrochozoa</taxon>
        <taxon>Platyhelminthes</taxon>
        <taxon>Cestoda</taxon>
        <taxon>Eucestoda</taxon>
        <taxon>Cyclophyllidea</taxon>
        <taxon>Taeniidae</taxon>
        <taxon>Echinococcus</taxon>
        <taxon>Echinococcus canadensis group</taxon>
    </lineage>
</organism>
<dbReference type="SUPFAM" id="SSF50985">
    <property type="entry name" value="RCC1/BLIP-II"/>
    <property type="match status" value="2"/>
</dbReference>
<dbReference type="Gene3D" id="3.30.2160.10">
    <property type="entry name" value="Hect, E3 ligase catalytic domain"/>
    <property type="match status" value="1"/>
</dbReference>
<dbReference type="InterPro" id="IPR035983">
    <property type="entry name" value="Hect_E3_ubiquitin_ligase"/>
</dbReference>
<dbReference type="Gene3D" id="3.30.2410.10">
    <property type="entry name" value="Hect, E3 ligase catalytic domain"/>
    <property type="match status" value="1"/>
</dbReference>
<protein>
    <submittedName>
        <fullName evidence="11">HECT domain-containing protein</fullName>
    </submittedName>
</protein>
<dbReference type="SUPFAM" id="SSF56204">
    <property type="entry name" value="Hect, E3 ligase catalytic domain"/>
    <property type="match status" value="1"/>
</dbReference>
<feature type="repeat" description="RCC1" evidence="7">
    <location>
        <begin position="208"/>
        <end position="261"/>
    </location>
</feature>
<feature type="repeat" description="RCC1" evidence="7">
    <location>
        <begin position="400"/>
        <end position="465"/>
    </location>
</feature>
<sequence>MITVVLGFKTTSLFPINAPIDLRDLSDCLIEFMTRQRAFGRCISPLLMSTILYGWGSSEDGQLGPVSGVEPCAQVNRPTVVNWPPMGVSKHLVKLACGYQHTLALDSEGLVYSSGSNEFGQLGHCRRPNAFDKVSGIKEQIRDIAAGPYHSAAITTAGRVYMWGCNTNHQLGREDFDDTGVRPLDFNYGPIVQISLGLEHTIALTEASEIYTWGSNNQGQLGLGYCSSRPMVTPQLVECLSALPVRQVAAGANHNLLVTPSGSVYAWGSNSRGQLGLDEPEIKAQDSRKHSRTEVSANETVSRPGVVSVPTPRLLKSMKRRGVTFVACGETHSALLTKDGAVFTFGDGRFGQLGHGASAVTTSQPQQVFELMGDTCTQVWCGRRHTLVLVTNPSKSPPRPRLLVFGCGVDGQLGLLNRERTFVPIVVKGPWLSHESSPSSSGNSDDLAIIGVYTGGNHCFAVTHHSGLACPTPIDFRKWRSCLLSNIGTFSESLMRRYVEGLAEHPYLMRRRSSRKFSSTDATAADISDATYSLEAYSMHTALRRLESAFGSIGCLASSLLVDNPNRSHYNIGRADHGMDLDAAHELQEELFLAAPPNAARRLIRPLVEVISRPRRNFPDLECLRAFVFLAVSPLLETPRTDAVIVTVDTSVPPPPITFQNDEPFNWYPTVLAGYAAGFVLASFCRAVCRLEGVPSSVLDSWFKGFQPRFFRRLVANLNNFVAYLCSSRQDAGETACFNLISGIHATLELMKRLREINEKRVQPISYTSFYVPELTDRFDVKKFANWLVQRHSREKAINSYSGQSPPPRATPQGLRGLSVIFCDPNTSQSCRFPYAALSHKYNTRFNLDISSIPSPSLPHPSSRVNALLEAQRRFRFWRSKSVPPKPLQNQDFSIFDYPFVFDVACKAKMLETEAKLSQDLAMEKASSVILGPHLSRILGPLVQSYVIFEVSRSRLISDTLDHLAMHSPADLKRPLKVRFTGEEAIDDGGVLKEFFILIMRELLNPVYGMFKEYPESRMLWFNENNMESPSMFNMVGALCGLAIYNSIIIDLCFPTALFKKLLGEEPTLEDLKELDPVVAKSLQMLLDYEGADLEDAFCLTFEIAVDNYGAIERIPLIPSGGEVVVTQENKQQYVEKYLNFRFNKSCQSVFEAFKSGFFNVCSGYVIKMFQPSELHSMVVGSDDIDWQDLRKNTSYQGEYWDQHPVIKWFWEVLLNQCNLKQKKNFLRFLTGCDRVPIEGLPGIKITIQPNSSGDDFLPVAHTCYNILDLPKYSSMEILRTKFMQAIENTEGFGLCPTIFRVPAPRPYLHASHRTRVNFIQYEFF</sequence>
<dbReference type="FunFam" id="3.30.2160.10:FF:000004">
    <property type="entry name" value="probable E3 ubiquitin-protein ligase HERC4 isoform X1"/>
    <property type="match status" value="1"/>
</dbReference>
<dbReference type="InterPro" id="IPR009091">
    <property type="entry name" value="RCC1/BLIP-II"/>
</dbReference>
<keyword evidence="3" id="KW-0808">Transferase</keyword>
<evidence type="ECO:0000256" key="7">
    <source>
        <dbReference type="PROSITE-ProRule" id="PRU00235"/>
    </source>
</evidence>
<dbReference type="InterPro" id="IPR000408">
    <property type="entry name" value="Reg_chr_condens"/>
</dbReference>
<keyword evidence="4" id="KW-0677">Repeat</keyword>
<dbReference type="PRINTS" id="PR00633">
    <property type="entry name" value="RCCNDNSATION"/>
</dbReference>
<evidence type="ECO:0000256" key="8">
    <source>
        <dbReference type="SAM" id="MobiDB-lite"/>
    </source>
</evidence>